<evidence type="ECO:0000313" key="1">
    <source>
        <dbReference type="EMBL" id="VEN47706.1"/>
    </source>
</evidence>
<sequence length="58" mass="6470">MLQRTIHIGSRLWSTGSHRRSLLGGWMSPAIGGRPWDTLHLRAPPSENNPLLLVTLNT</sequence>
<reference evidence="1 2" key="1">
    <citation type="submission" date="2019-01" db="EMBL/GenBank/DDBJ databases">
        <authorList>
            <person name="Sayadi A."/>
        </authorList>
    </citation>
    <scope>NUCLEOTIDE SEQUENCE [LARGE SCALE GENOMIC DNA]</scope>
</reference>
<organism evidence="1 2">
    <name type="scientific">Callosobruchus maculatus</name>
    <name type="common">Southern cowpea weevil</name>
    <name type="synonym">Pulse bruchid</name>
    <dbReference type="NCBI Taxonomy" id="64391"/>
    <lineage>
        <taxon>Eukaryota</taxon>
        <taxon>Metazoa</taxon>
        <taxon>Ecdysozoa</taxon>
        <taxon>Arthropoda</taxon>
        <taxon>Hexapoda</taxon>
        <taxon>Insecta</taxon>
        <taxon>Pterygota</taxon>
        <taxon>Neoptera</taxon>
        <taxon>Endopterygota</taxon>
        <taxon>Coleoptera</taxon>
        <taxon>Polyphaga</taxon>
        <taxon>Cucujiformia</taxon>
        <taxon>Chrysomeloidea</taxon>
        <taxon>Chrysomelidae</taxon>
        <taxon>Bruchinae</taxon>
        <taxon>Bruchini</taxon>
        <taxon>Callosobruchus</taxon>
    </lineage>
</organism>
<name>A0A653CJ36_CALMS</name>
<dbReference type="EMBL" id="CAACVG010007940">
    <property type="protein sequence ID" value="VEN47706.1"/>
    <property type="molecule type" value="Genomic_DNA"/>
</dbReference>
<dbReference type="Proteomes" id="UP000410492">
    <property type="component" value="Unassembled WGS sequence"/>
</dbReference>
<accession>A0A653CJ36</accession>
<protein>
    <submittedName>
        <fullName evidence="1">Uncharacterized protein</fullName>
    </submittedName>
</protein>
<evidence type="ECO:0000313" key="2">
    <source>
        <dbReference type="Proteomes" id="UP000410492"/>
    </source>
</evidence>
<gene>
    <name evidence="1" type="ORF">CALMAC_LOCUS9389</name>
</gene>
<dbReference type="AlphaFoldDB" id="A0A653CJ36"/>
<proteinExistence type="predicted"/>
<keyword evidence="2" id="KW-1185">Reference proteome</keyword>